<name>A0A944DAT6_DENI1</name>
<dbReference type="AlphaFoldDB" id="A0A944DAT6"/>
<comment type="caution">
    <text evidence="2">The sequence shown here is derived from an EMBL/GenBank/DDBJ whole genome shotgun (WGS) entry which is preliminary data.</text>
</comment>
<keyword evidence="3" id="KW-1185">Reference proteome</keyword>
<evidence type="ECO:0000256" key="1">
    <source>
        <dbReference type="SAM" id="MobiDB-lite"/>
    </source>
</evidence>
<accession>A0A944DAT6</accession>
<evidence type="ECO:0000313" key="2">
    <source>
        <dbReference type="EMBL" id="MBT0961681.1"/>
    </source>
</evidence>
<dbReference type="EMBL" id="JAEKFT010000010">
    <property type="protein sequence ID" value="MBT0961681.1"/>
    <property type="molecule type" value="Genomic_DNA"/>
</dbReference>
<evidence type="ECO:0000313" key="3">
    <source>
        <dbReference type="Proteomes" id="UP000694660"/>
    </source>
</evidence>
<organism evidence="2 3">
    <name type="scientific">Denitromonas iodatirespirans</name>
    <dbReference type="NCBI Taxonomy" id="2795389"/>
    <lineage>
        <taxon>Bacteria</taxon>
        <taxon>Pseudomonadati</taxon>
        <taxon>Pseudomonadota</taxon>
        <taxon>Betaproteobacteria</taxon>
        <taxon>Rhodocyclales</taxon>
        <taxon>Zoogloeaceae</taxon>
        <taxon>Denitromonas</taxon>
    </lineage>
</organism>
<feature type="compositionally biased region" description="Basic and acidic residues" evidence="1">
    <location>
        <begin position="10"/>
        <end position="32"/>
    </location>
</feature>
<feature type="region of interest" description="Disordered" evidence="1">
    <location>
        <begin position="1"/>
        <end position="38"/>
    </location>
</feature>
<reference evidence="3" key="1">
    <citation type="journal article" date="2022" name="ISME J.">
        <title>Genetic and phylogenetic analysis of dissimilatory iodate-reducing bacteria identifies potential niches across the world's oceans.</title>
        <authorList>
            <person name="Reyes-Umana V."/>
            <person name="Henning Z."/>
            <person name="Lee K."/>
            <person name="Barnum T.P."/>
            <person name="Coates J.D."/>
        </authorList>
    </citation>
    <scope>NUCLEOTIDE SEQUENCE [LARGE SCALE GENOMIC DNA]</scope>
    <source>
        <strain evidence="3">IR12</strain>
    </source>
</reference>
<protein>
    <recommendedName>
        <fullName evidence="4">DUF2116 family Zn-ribbon domain-containing protein</fullName>
    </recommendedName>
</protein>
<dbReference type="RefSeq" id="WP_214361437.1">
    <property type="nucleotide sequence ID" value="NZ_JAEKFT010000010.1"/>
</dbReference>
<evidence type="ECO:0008006" key="4">
    <source>
        <dbReference type="Google" id="ProtNLM"/>
    </source>
</evidence>
<gene>
    <name evidence="2" type="ORF">I8J34_10910</name>
</gene>
<proteinExistence type="predicted"/>
<sequence>MLETVQLMDDSDRATAHEELRRDIALRERRPEGPPYTGQCHNCDAPLPPPMRWCDPDCRTDWSARQ</sequence>
<dbReference type="Proteomes" id="UP000694660">
    <property type="component" value="Unassembled WGS sequence"/>
</dbReference>